<name>A0A9P6A8D3_PLEER</name>
<feature type="region of interest" description="Disordered" evidence="1">
    <location>
        <begin position="1433"/>
        <end position="1534"/>
    </location>
</feature>
<reference evidence="3" key="1">
    <citation type="submission" date="2020-11" db="EMBL/GenBank/DDBJ databases">
        <authorList>
            <consortium name="DOE Joint Genome Institute"/>
            <person name="Ahrendt S."/>
            <person name="Riley R."/>
            <person name="Andreopoulos W."/>
            <person name="Labutti K."/>
            <person name="Pangilinan J."/>
            <person name="Ruiz-Duenas F.J."/>
            <person name="Barrasa J.M."/>
            <person name="Sanchez-Garcia M."/>
            <person name="Camarero S."/>
            <person name="Miyauchi S."/>
            <person name="Serrano A."/>
            <person name="Linde D."/>
            <person name="Babiker R."/>
            <person name="Drula E."/>
            <person name="Ayuso-Fernandez I."/>
            <person name="Pacheco R."/>
            <person name="Padilla G."/>
            <person name="Ferreira P."/>
            <person name="Barriuso J."/>
            <person name="Kellner H."/>
            <person name="Castanera R."/>
            <person name="Alfaro M."/>
            <person name="Ramirez L."/>
            <person name="Pisabarro A.G."/>
            <person name="Kuo A."/>
            <person name="Tritt A."/>
            <person name="Lipzen A."/>
            <person name="He G."/>
            <person name="Yan M."/>
            <person name="Ng V."/>
            <person name="Cullen D."/>
            <person name="Martin F."/>
            <person name="Rosso M.-N."/>
            <person name="Henrissat B."/>
            <person name="Hibbett D."/>
            <person name="Martinez A.T."/>
            <person name="Grigoriev I.V."/>
        </authorList>
    </citation>
    <scope>NUCLEOTIDE SEQUENCE</scope>
    <source>
        <strain evidence="3">ATCC 90797</strain>
    </source>
</reference>
<dbReference type="SUPFAM" id="SSF55874">
    <property type="entry name" value="ATPase domain of HSP90 chaperone/DNA topoisomerase II/histidine kinase"/>
    <property type="match status" value="1"/>
</dbReference>
<proteinExistence type="predicted"/>
<evidence type="ECO:0000259" key="2">
    <source>
        <dbReference type="Pfam" id="PF25794"/>
    </source>
</evidence>
<dbReference type="Pfam" id="PF25794">
    <property type="entry name" value="SACS"/>
    <property type="match status" value="1"/>
</dbReference>
<protein>
    <recommendedName>
        <fullName evidence="2">Sacsin/Nov domain-containing protein</fullName>
    </recommendedName>
</protein>
<dbReference type="NCBIfam" id="NF047352">
    <property type="entry name" value="P_loop_sacsin"/>
    <property type="match status" value="1"/>
</dbReference>
<dbReference type="PANTHER" id="PTHR47839">
    <property type="entry name" value="DOMAIN PROTEIN, PUTATIVE (AFU_ORTHOLOGUE AFUA_6G04830)-RELATED"/>
    <property type="match status" value="1"/>
</dbReference>
<evidence type="ECO:0000313" key="3">
    <source>
        <dbReference type="EMBL" id="KAF9502040.1"/>
    </source>
</evidence>
<dbReference type="OrthoDB" id="10031156at2759"/>
<dbReference type="EMBL" id="MU154522">
    <property type="protein sequence ID" value="KAF9502040.1"/>
    <property type="molecule type" value="Genomic_DNA"/>
</dbReference>
<gene>
    <name evidence="3" type="ORF">BDN71DRAFT_1501029</name>
</gene>
<dbReference type="Pfam" id="PF12449">
    <property type="entry name" value="DUF3684"/>
    <property type="match status" value="1"/>
</dbReference>
<dbReference type="Proteomes" id="UP000807025">
    <property type="component" value="Unassembled WGS sequence"/>
</dbReference>
<dbReference type="PANTHER" id="PTHR47839:SF1">
    <property type="entry name" value="DOMAIN PROTEIN, PUTATIVE (AFU_ORTHOLOGUE AFUA_6G04830)-RELATED"/>
    <property type="match status" value="1"/>
</dbReference>
<keyword evidence="4" id="KW-1185">Reference proteome</keyword>
<organism evidence="3 4">
    <name type="scientific">Pleurotus eryngii</name>
    <name type="common">Boletus of the steppes</name>
    <dbReference type="NCBI Taxonomy" id="5323"/>
    <lineage>
        <taxon>Eukaryota</taxon>
        <taxon>Fungi</taxon>
        <taxon>Dikarya</taxon>
        <taxon>Basidiomycota</taxon>
        <taxon>Agaricomycotina</taxon>
        <taxon>Agaricomycetes</taxon>
        <taxon>Agaricomycetidae</taxon>
        <taxon>Agaricales</taxon>
        <taxon>Pleurotineae</taxon>
        <taxon>Pleurotaceae</taxon>
        <taxon>Pleurotus</taxon>
    </lineage>
</organism>
<dbReference type="Gene3D" id="3.30.565.10">
    <property type="entry name" value="Histidine kinase-like ATPase, C-terminal domain"/>
    <property type="match status" value="1"/>
</dbReference>
<dbReference type="InterPro" id="IPR058210">
    <property type="entry name" value="SACS/Nov_dom"/>
</dbReference>
<dbReference type="InterPro" id="IPR036890">
    <property type="entry name" value="HATPase_C_sf"/>
</dbReference>
<dbReference type="InterPro" id="IPR022155">
    <property type="entry name" value="DUF3684"/>
</dbReference>
<comment type="caution">
    <text evidence="3">The sequence shown here is derived from an EMBL/GenBank/DDBJ whole genome shotgun (WGS) entry which is preliminary data.</text>
</comment>
<evidence type="ECO:0000256" key="1">
    <source>
        <dbReference type="SAM" id="MobiDB-lite"/>
    </source>
</evidence>
<evidence type="ECO:0000313" key="4">
    <source>
        <dbReference type="Proteomes" id="UP000807025"/>
    </source>
</evidence>
<feature type="compositionally biased region" description="Basic and acidic residues" evidence="1">
    <location>
        <begin position="1492"/>
        <end position="1504"/>
    </location>
</feature>
<feature type="domain" description="Sacsin/Nov" evidence="2">
    <location>
        <begin position="24"/>
        <end position="147"/>
    </location>
</feature>
<accession>A0A9P6A8D3</accession>
<sequence>MSFSKDALWSEGHDESVEVNQRALIDKVLARYSGEFSVFRELLQNSDDASSSAVEIRFETDGFLKSKVGNDDHESATSGAPPDLKTAIVHQWTFKNNGLVFRDEDWNRLKKIAEGNPDEEKIGAFGVGFYSLFSVTEEPFVASGDQWMGFYWKDKKDQLFARRGTLPPTGRVDHWTSFAMTLRDPSPIPPPFDFTRFLASSIVFMSHLSEVSVYFDNHCLVKISKSPGAPRTLAIPRHLHTRSTFNYMEVRSVAEAPLHISASVMKLVYTSGTEKPPVPTALKPIQKTTGFFSSLLQSFAASAPPTPQPPPVALPADPSTKLQLVDTSISLSIFSADVDVRLPKKVGDELLRATKKKPPSKVKYQLIYTGKDAFDASKKQDEQQEFSTGSIFQGLRADIEGTGSTRIFVGHSTAQTTGIGGHMASRFIPTVERESLDLMDKNVALWNKELLFVGGFLSRCAYEFEMDNIRTLWNEAGVSVDPSLRIWLRNRAIHSLNFFTFRQSTPSPEVSNLLEAAFFGCGAKHQFPLISSVGIRPASEIRLPEAKLSTFLKSLPMVPDDVMNDAKLMVTSLRNRAMLLSITSEDVIKVLRSRPLDTEEMIACLQWWIDMNKFGGDPNLPAFRSRLLSEAILATGDSGPPSIAGKIIPLSTIRSFVNIKGAIGAHIPVDGPLPPGVLPACISSKFRPEELSSHFPWKELTVVEWLQHICEPRTRATSFETDIGINPKWAETVLQALLRAWPSISNESKTEVARLLSNLTCIPTSQGQKKPGDTYFSDANILGDLPVVTFPSQAPIKGGLERFLQFLGVRKYVDLQIVFTRMIKTGDWKVEDLIKYLVAVEAELKEEDWGRLKLTPIFSKEGDSTTDAKPKRYRADQLYEPSDTFRQLHLPVIAWTSKSRWRASAAEAKLLFKIGLLHFPPLAQLIDLCASDDTAVHAAALKYLLDNIPTRYSDYNPHDFAQKVYIPANNGVLICLSAPLDVFSERQWASLGFFVATEAVQPFVQKLKIPRHPSTKQLIDLLRTSPPDVSQAKDWFSALSTRISDFSDSELTMLSNTSFIPIPDPSGKGITHTPPRRCLLNINTGKLQSKLFTCVDFGAAANSFLSACGTKREASVEELAQMLLADPRKFYDLSGGSEHFLNELRNIAVNNRLLSSMTFTKMKKAPILLGVRRRVREANEKHQDLDEETWDFQYDLLVPSSIVIVDDSNNYQLFGDAVFTVPQEDILEAFYAELGSRRLSSIVKQNYRTTQEIKDPHRSSEMHNLILERLPLFLHGQTHARLKVPSAWLSKEGNFVVKNYGKIEVESVLTFGDIRVTRTQESSAAAKRDGYGGAIQLWVAYNTKVDIEIIDLARVATSLGQLLFDGAKANDMLLFMTILSTDLKSLKRRGYNVDRILRQQQHAKDVALESQKKVQEERALQGGIQQEKVQQTIAASPVHTGPAPVQTNKPLPEPSSIPGGFPESPPVRGSRSSTFFKSIQDLRNKVAPRPVTPEREPLLADDQHAPPQVPNGSRPGMPGPARSSNGNHVTPLSNINSNINMAIKACRPENGNLVRNKQEMQQVKESLNDGYCDISGQVGDLNLIGEMGSMKIFVTADVPNPQVVLETKRDEIARFIHVVSPLAKVYNLPMSSLHIFYDLGGGLIAFNRNASIFLNLRYFEAWHHDQVQRGNMDDAFVSWYFTLAHEIAHNLVQLHNSEHEFYFSAICEKHIKSLGRLLLSPAS</sequence>
<feature type="compositionally biased region" description="Polar residues" evidence="1">
    <location>
        <begin position="1522"/>
        <end position="1534"/>
    </location>
</feature>